<dbReference type="Proteomes" id="UP001589587">
    <property type="component" value="Unassembled WGS sequence"/>
</dbReference>
<dbReference type="Gene3D" id="3.20.20.450">
    <property type="entry name" value="EAL domain"/>
    <property type="match status" value="1"/>
</dbReference>
<accession>A0ABV5XCJ3</accession>
<dbReference type="PANTHER" id="PTHR44757:SF2">
    <property type="entry name" value="BIOFILM ARCHITECTURE MAINTENANCE PROTEIN MBAA"/>
    <property type="match status" value="1"/>
</dbReference>
<dbReference type="Pfam" id="PF08448">
    <property type="entry name" value="PAS_4"/>
    <property type="match status" value="1"/>
</dbReference>
<dbReference type="InterPro" id="IPR035965">
    <property type="entry name" value="PAS-like_dom_sf"/>
</dbReference>
<dbReference type="InterPro" id="IPR043128">
    <property type="entry name" value="Rev_trsase/Diguanyl_cyclase"/>
</dbReference>
<dbReference type="PROSITE" id="PS50887">
    <property type="entry name" value="GGDEF"/>
    <property type="match status" value="1"/>
</dbReference>
<dbReference type="PROSITE" id="PS50113">
    <property type="entry name" value="PAC"/>
    <property type="match status" value="1"/>
</dbReference>
<dbReference type="SUPFAM" id="SSF55785">
    <property type="entry name" value="PYP-like sensor domain (PAS domain)"/>
    <property type="match status" value="1"/>
</dbReference>
<dbReference type="InterPro" id="IPR001633">
    <property type="entry name" value="EAL_dom"/>
</dbReference>
<protein>
    <submittedName>
        <fullName evidence="5">Bifunctional diguanylate cyclase/phosphodiesterase</fullName>
    </submittedName>
</protein>
<dbReference type="EMBL" id="JBHMAS010000021">
    <property type="protein sequence ID" value="MFB9780195.1"/>
    <property type="molecule type" value="Genomic_DNA"/>
</dbReference>
<feature type="transmembrane region" description="Helical" evidence="1">
    <location>
        <begin position="97"/>
        <end position="119"/>
    </location>
</feature>
<dbReference type="PROSITE" id="PS50883">
    <property type="entry name" value="EAL"/>
    <property type="match status" value="1"/>
</dbReference>
<proteinExistence type="predicted"/>
<dbReference type="SMART" id="SM00267">
    <property type="entry name" value="GGDEF"/>
    <property type="match status" value="1"/>
</dbReference>
<sequence length="778" mass="85598">MNRLSRLSRLSRQDPASEADCNSLFRRQIDEAAAVAPFANLAYMASLVVILAYTVPPGRQTLRWLGGALIFLVLANSIRVWIPLRWRPSKHTPRYDYVGLLLEVIVVASLDVTLFALLFHDMDVFRDLVLIATMAGIMGAGTVTFSSLRSVSLTWIYIHGLGVFTVLVVHSEPHFRILAIQLCIYMFALTVGAVYLSASFQRRCLAEFQAESERQTVALLLDGFEGGSRDWLWECDTNGRFSHTSARLAEVAGMTVDELQQLTFGQLLTRLQIASSPEGRTAAAQMIDKLESSAPFRDTVVPVHVDGKRRWWSLSGNPRVLESGVILGWRGVGSDITERYVHEQEILRLAATDSLTGLPNRRAFGVALEEAINSRAPEKQVLVGILDLDNFKSVNDTLGHPIGDQLLLEVTKRLREVVGSDMCSRMGGDEFGLIVCTSSRDDPGAIFDRYLEVLHEPFFVEGNRIEVRATIGYSSAPEDSTDADGLVMLADLALYEAKSTGRNRVGKFSPLLRARASARATALHELDRGIEEGQFDLHYQPQVDTQTGEVVAFEALLRWNHPSRGLIGPSQFISVAEETGMIIPLGAQAMAMATAAAARWPSGIGVSVNVSPVQLVSREFGAMVTKALTESGLPPHLLQLEITETGVVDDRAIRDLYKLRELGVTVALDDFGTGYSSFATLQRLPIDVLKIDRMLVTDSDDPKMSVVKSIVELAAALGMKSLAEGVETIEQFRRVQWVGCDLVQGYHISKALTAERVDVYLAATDTETGRSVHPLTWL</sequence>
<keyword evidence="1" id="KW-1133">Transmembrane helix</keyword>
<dbReference type="InterPro" id="IPR013656">
    <property type="entry name" value="PAS_4"/>
</dbReference>
<feature type="domain" description="GGDEF" evidence="4">
    <location>
        <begin position="379"/>
        <end position="510"/>
    </location>
</feature>
<feature type="transmembrane region" description="Helical" evidence="1">
    <location>
        <begin position="177"/>
        <end position="198"/>
    </location>
</feature>
<dbReference type="CDD" id="cd01948">
    <property type="entry name" value="EAL"/>
    <property type="match status" value="1"/>
</dbReference>
<dbReference type="InterPro" id="IPR000700">
    <property type="entry name" value="PAS-assoc_C"/>
</dbReference>
<feature type="transmembrane region" description="Helical" evidence="1">
    <location>
        <begin position="128"/>
        <end position="148"/>
    </location>
</feature>
<feature type="transmembrane region" description="Helical" evidence="1">
    <location>
        <begin position="154"/>
        <end position="170"/>
    </location>
</feature>
<dbReference type="SUPFAM" id="SSF55073">
    <property type="entry name" value="Nucleotide cyclase"/>
    <property type="match status" value="1"/>
</dbReference>
<organism evidence="5 6">
    <name type="scientific">Rhodococcus baikonurensis</name>
    <dbReference type="NCBI Taxonomy" id="172041"/>
    <lineage>
        <taxon>Bacteria</taxon>
        <taxon>Bacillati</taxon>
        <taxon>Actinomycetota</taxon>
        <taxon>Actinomycetes</taxon>
        <taxon>Mycobacteriales</taxon>
        <taxon>Nocardiaceae</taxon>
        <taxon>Rhodococcus</taxon>
        <taxon>Rhodococcus erythropolis group</taxon>
    </lineage>
</organism>
<keyword evidence="6" id="KW-1185">Reference proteome</keyword>
<dbReference type="Pfam" id="PF00563">
    <property type="entry name" value="EAL"/>
    <property type="match status" value="1"/>
</dbReference>
<evidence type="ECO:0000259" key="4">
    <source>
        <dbReference type="PROSITE" id="PS50887"/>
    </source>
</evidence>
<dbReference type="CDD" id="cd00130">
    <property type="entry name" value="PAS"/>
    <property type="match status" value="1"/>
</dbReference>
<gene>
    <name evidence="5" type="ORF">ACFFQ6_10920</name>
</gene>
<evidence type="ECO:0000313" key="5">
    <source>
        <dbReference type="EMBL" id="MFB9780195.1"/>
    </source>
</evidence>
<dbReference type="Pfam" id="PF00990">
    <property type="entry name" value="GGDEF"/>
    <property type="match status" value="1"/>
</dbReference>
<evidence type="ECO:0000259" key="2">
    <source>
        <dbReference type="PROSITE" id="PS50113"/>
    </source>
</evidence>
<dbReference type="Gene3D" id="3.30.450.20">
    <property type="entry name" value="PAS domain"/>
    <property type="match status" value="1"/>
</dbReference>
<feature type="domain" description="PAC" evidence="2">
    <location>
        <begin position="294"/>
        <end position="348"/>
    </location>
</feature>
<keyword evidence="1" id="KW-0812">Transmembrane</keyword>
<name>A0ABV5XCJ3_9NOCA</name>
<dbReference type="NCBIfam" id="TIGR00254">
    <property type="entry name" value="GGDEF"/>
    <property type="match status" value="1"/>
</dbReference>
<dbReference type="InterPro" id="IPR000014">
    <property type="entry name" value="PAS"/>
</dbReference>
<dbReference type="PANTHER" id="PTHR44757">
    <property type="entry name" value="DIGUANYLATE CYCLASE DGCP"/>
    <property type="match status" value="1"/>
</dbReference>
<feature type="transmembrane region" description="Helical" evidence="1">
    <location>
        <begin position="32"/>
        <end position="55"/>
    </location>
</feature>
<evidence type="ECO:0000259" key="3">
    <source>
        <dbReference type="PROSITE" id="PS50883"/>
    </source>
</evidence>
<feature type="transmembrane region" description="Helical" evidence="1">
    <location>
        <begin position="62"/>
        <end position="82"/>
    </location>
</feature>
<dbReference type="InterPro" id="IPR052155">
    <property type="entry name" value="Biofilm_reg_signaling"/>
</dbReference>
<dbReference type="RefSeq" id="WP_378374490.1">
    <property type="nucleotide sequence ID" value="NZ_JBHMAS010000021.1"/>
</dbReference>
<dbReference type="Gene3D" id="3.30.70.270">
    <property type="match status" value="1"/>
</dbReference>
<evidence type="ECO:0000256" key="1">
    <source>
        <dbReference type="SAM" id="Phobius"/>
    </source>
</evidence>
<dbReference type="CDD" id="cd01949">
    <property type="entry name" value="GGDEF"/>
    <property type="match status" value="1"/>
</dbReference>
<dbReference type="NCBIfam" id="TIGR00229">
    <property type="entry name" value="sensory_box"/>
    <property type="match status" value="1"/>
</dbReference>
<dbReference type="InterPro" id="IPR035919">
    <property type="entry name" value="EAL_sf"/>
</dbReference>
<dbReference type="InterPro" id="IPR029787">
    <property type="entry name" value="Nucleotide_cyclase"/>
</dbReference>
<dbReference type="InterPro" id="IPR000160">
    <property type="entry name" value="GGDEF_dom"/>
</dbReference>
<feature type="domain" description="EAL" evidence="3">
    <location>
        <begin position="519"/>
        <end position="765"/>
    </location>
</feature>
<dbReference type="SMART" id="SM00052">
    <property type="entry name" value="EAL"/>
    <property type="match status" value="1"/>
</dbReference>
<comment type="caution">
    <text evidence="5">The sequence shown here is derived from an EMBL/GenBank/DDBJ whole genome shotgun (WGS) entry which is preliminary data.</text>
</comment>
<dbReference type="SUPFAM" id="SSF141868">
    <property type="entry name" value="EAL domain-like"/>
    <property type="match status" value="1"/>
</dbReference>
<evidence type="ECO:0000313" key="6">
    <source>
        <dbReference type="Proteomes" id="UP001589587"/>
    </source>
</evidence>
<reference evidence="5 6" key="1">
    <citation type="submission" date="2024-09" db="EMBL/GenBank/DDBJ databases">
        <authorList>
            <person name="Sun Q."/>
            <person name="Mori K."/>
        </authorList>
    </citation>
    <scope>NUCLEOTIDE SEQUENCE [LARGE SCALE GENOMIC DNA]</scope>
    <source>
        <strain evidence="5 6">JCM 11411</strain>
    </source>
</reference>
<keyword evidence="1" id="KW-0472">Membrane</keyword>